<dbReference type="PANTHER" id="PTHR30087:SF1">
    <property type="entry name" value="HYPOTHETICAL CYTOSOLIC PROTEIN"/>
    <property type="match status" value="1"/>
</dbReference>
<dbReference type="AlphaFoldDB" id="A0AAX1ND61"/>
<reference evidence="1 2" key="1">
    <citation type="submission" date="2021-05" db="EMBL/GenBank/DDBJ databases">
        <title>Comparative genomic studies on the polysaccharide-degrading batcterial strains of the Flammeovirga genus.</title>
        <authorList>
            <person name="Zewei F."/>
            <person name="Zheng Z."/>
            <person name="Yu L."/>
            <person name="Ruyue G."/>
            <person name="Yanhong M."/>
            <person name="Yuanyuan C."/>
            <person name="Jingyan G."/>
            <person name="Wenjun H."/>
        </authorList>
    </citation>
    <scope>NUCLEOTIDE SEQUENCE [LARGE SCALE GENOMIC DNA]</scope>
    <source>
        <strain evidence="1 2">NBRC:100898</strain>
    </source>
</reference>
<dbReference type="KEGG" id="fya:KMW28_25115"/>
<dbReference type="Pfam" id="PF04463">
    <property type="entry name" value="2-thiour_desulf"/>
    <property type="match status" value="1"/>
</dbReference>
<sequence length="147" mass="15865">MKPKYIISSCLVGVKCRYNGTCSSTINLNDMIEKGEAIDVCPEVIGGLPTPREPVEIQQTEDGIQVTSKTGNNYTNQFLKSAEEVLSICKENNITHAILQSRSPSCGFGKIYDGTFTGNLIDGNGVVADALDKNGIKVITDEEFASK</sequence>
<gene>
    <name evidence="1" type="ORF">KMW28_25115</name>
</gene>
<evidence type="ECO:0000313" key="2">
    <source>
        <dbReference type="Proteomes" id="UP000678679"/>
    </source>
</evidence>
<dbReference type="PANTHER" id="PTHR30087">
    <property type="entry name" value="INNER MEMBRANE PROTEIN"/>
    <property type="match status" value="1"/>
</dbReference>
<organism evidence="1 2">
    <name type="scientific">Flammeovirga yaeyamensis</name>
    <dbReference type="NCBI Taxonomy" id="367791"/>
    <lineage>
        <taxon>Bacteria</taxon>
        <taxon>Pseudomonadati</taxon>
        <taxon>Bacteroidota</taxon>
        <taxon>Cytophagia</taxon>
        <taxon>Cytophagales</taxon>
        <taxon>Flammeovirgaceae</taxon>
        <taxon>Flammeovirga</taxon>
    </lineage>
</organism>
<protein>
    <submittedName>
        <fullName evidence="1">DUF523 domain-containing protein</fullName>
    </submittedName>
</protein>
<dbReference type="Proteomes" id="UP000678679">
    <property type="component" value="Chromosome 2"/>
</dbReference>
<dbReference type="RefSeq" id="WP_169663664.1">
    <property type="nucleotide sequence ID" value="NZ_CP076133.1"/>
</dbReference>
<proteinExistence type="predicted"/>
<keyword evidence="2" id="KW-1185">Reference proteome</keyword>
<dbReference type="InterPro" id="IPR007553">
    <property type="entry name" value="2-thiour_desulf"/>
</dbReference>
<accession>A0AAX1ND61</accession>
<dbReference type="EMBL" id="CP076133">
    <property type="protein sequence ID" value="QWG04175.1"/>
    <property type="molecule type" value="Genomic_DNA"/>
</dbReference>
<name>A0AAX1ND61_9BACT</name>
<evidence type="ECO:0000313" key="1">
    <source>
        <dbReference type="EMBL" id="QWG04175.1"/>
    </source>
</evidence>